<dbReference type="InterPro" id="IPR012910">
    <property type="entry name" value="Plug_dom"/>
</dbReference>
<keyword evidence="2 11" id="KW-0813">Transport</keyword>
<dbReference type="EMBL" id="JBDLBR010000001">
    <property type="protein sequence ID" value="MEN7535601.1"/>
    <property type="molecule type" value="Genomic_DNA"/>
</dbReference>
<dbReference type="SUPFAM" id="SSF56935">
    <property type="entry name" value="Porins"/>
    <property type="match status" value="1"/>
</dbReference>
<comment type="similarity">
    <text evidence="11 12">Belongs to the TonB-dependent receptor family.</text>
</comment>
<dbReference type="InterPro" id="IPR000531">
    <property type="entry name" value="Beta-barrel_TonB"/>
</dbReference>
<dbReference type="PANTHER" id="PTHR32552">
    <property type="entry name" value="FERRICHROME IRON RECEPTOR-RELATED"/>
    <property type="match status" value="1"/>
</dbReference>
<keyword evidence="6" id="KW-0408">Iron</keyword>
<name>A0ABV0CSG9_9SPHN</name>
<dbReference type="RefSeq" id="WP_346783064.1">
    <property type="nucleotide sequence ID" value="NZ_JBDLBR010000001.1"/>
</dbReference>
<comment type="subcellular location">
    <subcellularLocation>
        <location evidence="1 11">Cell outer membrane</location>
        <topology evidence="1 11">Multi-pass membrane protein</topology>
    </subcellularLocation>
</comment>
<keyword evidence="8 12" id="KW-0798">TonB box</keyword>
<feature type="domain" description="TonB-dependent receptor plug" evidence="15">
    <location>
        <begin position="54"/>
        <end position="161"/>
    </location>
</feature>
<dbReference type="PROSITE" id="PS52016">
    <property type="entry name" value="TONB_DEPENDENT_REC_3"/>
    <property type="match status" value="1"/>
</dbReference>
<evidence type="ECO:0000259" key="14">
    <source>
        <dbReference type="Pfam" id="PF00593"/>
    </source>
</evidence>
<keyword evidence="10 11" id="KW-0998">Cell outer membrane</keyword>
<evidence type="ECO:0000313" key="17">
    <source>
        <dbReference type="Proteomes" id="UP001484535"/>
    </source>
</evidence>
<dbReference type="Proteomes" id="UP001484535">
    <property type="component" value="Unassembled WGS sequence"/>
</dbReference>
<keyword evidence="7" id="KW-0406">Ion transport</keyword>
<evidence type="ECO:0000256" key="4">
    <source>
        <dbReference type="ARBA" id="ARBA00022496"/>
    </source>
</evidence>
<feature type="domain" description="TonB-dependent receptor-like beta-barrel" evidence="14">
    <location>
        <begin position="298"/>
        <end position="718"/>
    </location>
</feature>
<evidence type="ECO:0000256" key="3">
    <source>
        <dbReference type="ARBA" id="ARBA00022452"/>
    </source>
</evidence>
<dbReference type="InterPro" id="IPR039426">
    <property type="entry name" value="TonB-dep_rcpt-like"/>
</dbReference>
<evidence type="ECO:0000256" key="13">
    <source>
        <dbReference type="SAM" id="SignalP"/>
    </source>
</evidence>
<feature type="chain" id="PRO_5046356481" evidence="13">
    <location>
        <begin position="27"/>
        <end position="759"/>
    </location>
</feature>
<gene>
    <name evidence="16" type="ORF">ABDJ38_00245</name>
</gene>
<dbReference type="Pfam" id="PF07715">
    <property type="entry name" value="Plug"/>
    <property type="match status" value="1"/>
</dbReference>
<dbReference type="PANTHER" id="PTHR32552:SF81">
    <property type="entry name" value="TONB-DEPENDENT OUTER MEMBRANE RECEPTOR"/>
    <property type="match status" value="1"/>
</dbReference>
<evidence type="ECO:0000256" key="8">
    <source>
        <dbReference type="ARBA" id="ARBA00023077"/>
    </source>
</evidence>
<keyword evidence="9 11" id="KW-0472">Membrane</keyword>
<keyword evidence="3 11" id="KW-1134">Transmembrane beta strand</keyword>
<dbReference type="InterPro" id="IPR036942">
    <property type="entry name" value="Beta-barrel_TonB_sf"/>
</dbReference>
<keyword evidence="5 11" id="KW-0812">Transmembrane</keyword>
<dbReference type="Gene3D" id="2.40.170.20">
    <property type="entry name" value="TonB-dependent receptor, beta-barrel domain"/>
    <property type="match status" value="1"/>
</dbReference>
<evidence type="ECO:0000256" key="6">
    <source>
        <dbReference type="ARBA" id="ARBA00023004"/>
    </source>
</evidence>
<evidence type="ECO:0000256" key="10">
    <source>
        <dbReference type="ARBA" id="ARBA00023237"/>
    </source>
</evidence>
<keyword evidence="13" id="KW-0732">Signal</keyword>
<evidence type="ECO:0000256" key="2">
    <source>
        <dbReference type="ARBA" id="ARBA00022448"/>
    </source>
</evidence>
<comment type="caution">
    <text evidence="16">The sequence shown here is derived from an EMBL/GenBank/DDBJ whole genome shotgun (WGS) entry which is preliminary data.</text>
</comment>
<feature type="signal peptide" evidence="13">
    <location>
        <begin position="1"/>
        <end position="26"/>
    </location>
</feature>
<dbReference type="Pfam" id="PF00593">
    <property type="entry name" value="TonB_dep_Rec_b-barrel"/>
    <property type="match status" value="1"/>
</dbReference>
<keyword evidence="17" id="KW-1185">Reference proteome</keyword>
<evidence type="ECO:0000259" key="15">
    <source>
        <dbReference type="Pfam" id="PF07715"/>
    </source>
</evidence>
<keyword evidence="16" id="KW-0675">Receptor</keyword>
<evidence type="ECO:0000256" key="11">
    <source>
        <dbReference type="PROSITE-ProRule" id="PRU01360"/>
    </source>
</evidence>
<protein>
    <submittedName>
        <fullName evidence="16">TonB-dependent receptor</fullName>
    </submittedName>
</protein>
<evidence type="ECO:0000256" key="9">
    <source>
        <dbReference type="ARBA" id="ARBA00023136"/>
    </source>
</evidence>
<proteinExistence type="inferred from homology"/>
<sequence>MKVTHSLLLSSCVAVLGFAAPVAVKAQDSDAEGVEPTTGLQQIVVTAQKRAQSLQDVPVSVQVVGGDMLQSRSESSVESLKKFDPSIQLDQGSEAASSGLRVRGIGTQSYSRGVEQSVAVVKDGVVAVDTAAALLDFNDVERVEVLRGPQGILFGKNASAGLLNITTKGPTFFNEVGGQVSYGSNNLLQMNGYLSGPVSDNVAVRVAGFRNTMDPLLENGLEGGPGMNDRNDWGVRGKVLFEPTADFSALLTWDHVERENICCATVGVSYVEGGAAETADAPVGLENDLTYLAKVSPNYVNLDSISLELNYETGNGGTITSITAYQNSINNNEYASENDGPAVFFLRNYGTTDMTQFTQELRYTSPKSGPIEFVAGLFYYKRELDRTLNQQLNLRLEQGELPYAFGLGRGRTLASDVSSIAGFGNATFHLSDAVRLSAGLRAQHDTADVDAENFRADEGNFDTLIAPAVGTRYAKRKDDAVSWRVAAEYDVAPDAMIYASVARGYKGLGVNGLATVIASPEPIINPEIPTAYELGWKTEFADRRVRLNGSIYRTEFKDFQAQSIVTNPDTGVASFDLATAGALTTQGFELQLDTQLIDNLSLSGSVSYIDAEYDSFVGAPCYDGQTEAQGCVNNVQNLSGAPLPGISEWNFNVNGRYTVPIDSAGIDAYLMGTYYWRSDFNPSTDPETKTPGHGLADIFLGFKTQDDRFGLQVFVKNLFDTFYTNGYSTNGRSRTGYALEQSLAYDYKRRFGVAASFNF</sequence>
<reference evidence="16 17" key="1">
    <citation type="submission" date="2024-05" db="EMBL/GenBank/DDBJ databases">
        <authorList>
            <person name="Park S."/>
        </authorList>
    </citation>
    <scope>NUCLEOTIDE SEQUENCE [LARGE SCALE GENOMIC DNA]</scope>
    <source>
        <strain evidence="16 17">DGU5</strain>
    </source>
</reference>
<keyword evidence="4" id="KW-0410">Iron transport</keyword>
<accession>A0ABV0CSG9</accession>
<organism evidence="16 17">
    <name type="scientific">Aurantiacibacter flavus</name>
    <dbReference type="NCBI Taxonomy" id="3145232"/>
    <lineage>
        <taxon>Bacteria</taxon>
        <taxon>Pseudomonadati</taxon>
        <taxon>Pseudomonadota</taxon>
        <taxon>Alphaproteobacteria</taxon>
        <taxon>Sphingomonadales</taxon>
        <taxon>Erythrobacteraceae</taxon>
        <taxon>Aurantiacibacter</taxon>
    </lineage>
</organism>
<evidence type="ECO:0000256" key="5">
    <source>
        <dbReference type="ARBA" id="ARBA00022692"/>
    </source>
</evidence>
<evidence type="ECO:0000256" key="1">
    <source>
        <dbReference type="ARBA" id="ARBA00004571"/>
    </source>
</evidence>
<evidence type="ECO:0000313" key="16">
    <source>
        <dbReference type="EMBL" id="MEN7535601.1"/>
    </source>
</evidence>
<evidence type="ECO:0000256" key="7">
    <source>
        <dbReference type="ARBA" id="ARBA00023065"/>
    </source>
</evidence>
<evidence type="ECO:0000256" key="12">
    <source>
        <dbReference type="RuleBase" id="RU003357"/>
    </source>
</evidence>